<dbReference type="EC" id="3.1.4.4" evidence="3"/>
<proteinExistence type="inferred from homology"/>
<name>A0A1H8KTI7_9PROT</name>
<dbReference type="GO" id="GO:0004630">
    <property type="term" value="F:phospholipase D activity"/>
    <property type="evidence" value="ECO:0007669"/>
    <property type="project" value="UniProtKB-EC"/>
</dbReference>
<gene>
    <name evidence="9" type="ORF">SAMN05216404_10946</name>
</gene>
<dbReference type="EMBL" id="FOCT01000009">
    <property type="protein sequence ID" value="SEN96204.1"/>
    <property type="molecule type" value="Genomic_DNA"/>
</dbReference>
<evidence type="ECO:0000256" key="3">
    <source>
        <dbReference type="ARBA" id="ARBA00012027"/>
    </source>
</evidence>
<feature type="domain" description="Phospholipase D-like" evidence="8">
    <location>
        <begin position="62"/>
        <end position="177"/>
    </location>
</feature>
<dbReference type="AlphaFoldDB" id="A0A1H8KTI7"/>
<sequence>MMSPGCSPSVKQYMAGCLAVFLTTSAAAFEPPSYRKPPPVLSASGTVQVAFTPGQDAGKLIADAIDGARTQVLVQAFSFTHRRIADALIAARHRGVDVKVIADREQTEKIPTSLIARMASQGVLVFMDSNHSSAHNKVMLIDAGSAQATLITGSFNFTHAAQHKNAENVLVMRGNSALVDLYLENWLDHFRHARPYR</sequence>
<evidence type="ECO:0000256" key="1">
    <source>
        <dbReference type="ARBA" id="ARBA00000798"/>
    </source>
</evidence>
<evidence type="ECO:0000256" key="2">
    <source>
        <dbReference type="ARBA" id="ARBA00008664"/>
    </source>
</evidence>
<evidence type="ECO:0000256" key="5">
    <source>
        <dbReference type="ARBA" id="ARBA00022963"/>
    </source>
</evidence>
<dbReference type="GO" id="GO:0016891">
    <property type="term" value="F:RNA endonuclease activity producing 5'-phosphomonoesters, hydrolytic mechanism"/>
    <property type="evidence" value="ECO:0007669"/>
    <property type="project" value="TreeGrafter"/>
</dbReference>
<reference evidence="9 10" key="1">
    <citation type="submission" date="2016-10" db="EMBL/GenBank/DDBJ databases">
        <authorList>
            <person name="de Groot N.N."/>
        </authorList>
    </citation>
    <scope>NUCLEOTIDE SEQUENCE [LARGE SCALE GENOMIC DNA]</scope>
    <source>
        <strain evidence="9 10">Nl18</strain>
    </source>
</reference>
<keyword evidence="7" id="KW-0732">Signal</keyword>
<evidence type="ECO:0000256" key="6">
    <source>
        <dbReference type="ARBA" id="ARBA00023098"/>
    </source>
</evidence>
<feature type="signal peptide" evidence="7">
    <location>
        <begin position="1"/>
        <end position="28"/>
    </location>
</feature>
<accession>A0A1H8KTI7</accession>
<keyword evidence="6" id="KW-0443">Lipid metabolism</keyword>
<dbReference type="InterPro" id="IPR051406">
    <property type="entry name" value="PLD_domain"/>
</dbReference>
<dbReference type="PANTHER" id="PTHR43856:SF1">
    <property type="entry name" value="MITOCHONDRIAL CARDIOLIPIN HYDROLASE"/>
    <property type="match status" value="1"/>
</dbReference>
<dbReference type="Proteomes" id="UP000183898">
    <property type="component" value="Unassembled WGS sequence"/>
</dbReference>
<organism evidence="9 10">
    <name type="scientific">Nitrosospira multiformis</name>
    <dbReference type="NCBI Taxonomy" id="1231"/>
    <lineage>
        <taxon>Bacteria</taxon>
        <taxon>Pseudomonadati</taxon>
        <taxon>Pseudomonadota</taxon>
        <taxon>Betaproteobacteria</taxon>
        <taxon>Nitrosomonadales</taxon>
        <taxon>Nitrosomonadaceae</taxon>
        <taxon>Nitrosospira</taxon>
    </lineage>
</organism>
<keyword evidence="4" id="KW-0378">Hydrolase</keyword>
<dbReference type="PANTHER" id="PTHR43856">
    <property type="entry name" value="CARDIOLIPIN HYDROLASE"/>
    <property type="match status" value="1"/>
</dbReference>
<protein>
    <recommendedName>
        <fullName evidence="3">phospholipase D</fullName>
        <ecNumber evidence="3">3.1.4.4</ecNumber>
    </recommendedName>
</protein>
<evidence type="ECO:0000256" key="7">
    <source>
        <dbReference type="SAM" id="SignalP"/>
    </source>
</evidence>
<keyword evidence="5" id="KW-0442">Lipid degradation</keyword>
<dbReference type="RefSeq" id="WP_074747148.1">
    <property type="nucleotide sequence ID" value="NZ_FOCT01000009.1"/>
</dbReference>
<feature type="chain" id="PRO_5010162124" description="phospholipase D" evidence="7">
    <location>
        <begin position="29"/>
        <end position="197"/>
    </location>
</feature>
<evidence type="ECO:0000259" key="8">
    <source>
        <dbReference type="Pfam" id="PF13091"/>
    </source>
</evidence>
<dbReference type="CDD" id="cd09170">
    <property type="entry name" value="PLDc_Nuc"/>
    <property type="match status" value="1"/>
</dbReference>
<evidence type="ECO:0000313" key="9">
    <source>
        <dbReference type="EMBL" id="SEN96204.1"/>
    </source>
</evidence>
<comment type="similarity">
    <text evidence="2">Belongs to the phospholipase D family.</text>
</comment>
<dbReference type="SUPFAM" id="SSF56024">
    <property type="entry name" value="Phospholipase D/nuclease"/>
    <property type="match status" value="1"/>
</dbReference>
<dbReference type="GO" id="GO:0016042">
    <property type="term" value="P:lipid catabolic process"/>
    <property type="evidence" value="ECO:0007669"/>
    <property type="project" value="UniProtKB-KW"/>
</dbReference>
<dbReference type="Gene3D" id="3.30.870.10">
    <property type="entry name" value="Endonuclease Chain A"/>
    <property type="match status" value="1"/>
</dbReference>
<dbReference type="InterPro" id="IPR025202">
    <property type="entry name" value="PLD-like_dom"/>
</dbReference>
<comment type="catalytic activity">
    <reaction evidence="1">
        <text>a 1,2-diacyl-sn-glycero-3-phosphocholine + H2O = a 1,2-diacyl-sn-glycero-3-phosphate + choline + H(+)</text>
        <dbReference type="Rhea" id="RHEA:14445"/>
        <dbReference type="ChEBI" id="CHEBI:15354"/>
        <dbReference type="ChEBI" id="CHEBI:15377"/>
        <dbReference type="ChEBI" id="CHEBI:15378"/>
        <dbReference type="ChEBI" id="CHEBI:57643"/>
        <dbReference type="ChEBI" id="CHEBI:58608"/>
        <dbReference type="EC" id="3.1.4.4"/>
    </reaction>
</comment>
<evidence type="ECO:0000256" key="4">
    <source>
        <dbReference type="ARBA" id="ARBA00022801"/>
    </source>
</evidence>
<dbReference type="Pfam" id="PF13091">
    <property type="entry name" value="PLDc_2"/>
    <property type="match status" value="1"/>
</dbReference>
<evidence type="ECO:0000313" key="10">
    <source>
        <dbReference type="Proteomes" id="UP000183898"/>
    </source>
</evidence>